<feature type="domain" description="Beta-ketoacyl synthase-like N-terminal" evidence="2">
    <location>
        <begin position="53"/>
        <end position="99"/>
    </location>
</feature>
<feature type="compositionally biased region" description="Low complexity" evidence="1">
    <location>
        <begin position="10"/>
        <end position="19"/>
    </location>
</feature>
<dbReference type="Proteomes" id="UP000516380">
    <property type="component" value="Chromosome"/>
</dbReference>
<proteinExistence type="predicted"/>
<dbReference type="EMBL" id="AP023343">
    <property type="protein sequence ID" value="BCI86425.1"/>
    <property type="molecule type" value="Genomic_DNA"/>
</dbReference>
<keyword evidence="4" id="KW-1185">Reference proteome</keyword>
<reference evidence="3 4" key="1">
    <citation type="submission" date="2020-07" db="EMBL/GenBank/DDBJ databases">
        <title>Mycobacterium kansasii (former subtype) with zoonotic potential isolated from diseased indoor pet cat, Japan.</title>
        <authorList>
            <person name="Fukano H."/>
            <person name="Terazono T."/>
            <person name="Hoshino Y."/>
        </authorList>
    </citation>
    <scope>NUCLEOTIDE SEQUENCE [LARGE SCALE GENOMIC DNA]</scope>
    <source>
        <strain evidence="3 4">Kuro-I</strain>
    </source>
</reference>
<dbReference type="InterPro" id="IPR014030">
    <property type="entry name" value="Ketoacyl_synth_N"/>
</dbReference>
<dbReference type="AlphaFoldDB" id="A0A7G1I9G9"/>
<feature type="region of interest" description="Disordered" evidence="1">
    <location>
        <begin position="1"/>
        <end position="51"/>
    </location>
</feature>
<dbReference type="InterPro" id="IPR016039">
    <property type="entry name" value="Thiolase-like"/>
</dbReference>
<sequence>MGMDEPMARPDGAQLGAAAPGPPCVDRPPRAEAGHTRMSEMSDRQPSTVVDPDPIVIVGMAIEAPGGVDTAADYWDFLSQRQEGLCPLPTDRGWPIRDLLTGSCREGFKRIHNCGGF</sequence>
<gene>
    <name evidence="3" type="ORF">NIIDMKKI_16310</name>
</gene>
<dbReference type="SUPFAM" id="SSF53901">
    <property type="entry name" value="Thiolase-like"/>
    <property type="match status" value="1"/>
</dbReference>
<name>A0A7G1I9G9_MYCKA</name>
<evidence type="ECO:0000256" key="1">
    <source>
        <dbReference type="SAM" id="MobiDB-lite"/>
    </source>
</evidence>
<dbReference type="Pfam" id="PF00109">
    <property type="entry name" value="ketoacyl-synt"/>
    <property type="match status" value="1"/>
</dbReference>
<protein>
    <recommendedName>
        <fullName evidence="2">Beta-ketoacyl synthase-like N-terminal domain-containing protein</fullName>
    </recommendedName>
</protein>
<dbReference type="GO" id="GO:0016746">
    <property type="term" value="F:acyltransferase activity"/>
    <property type="evidence" value="ECO:0007669"/>
    <property type="project" value="InterPro"/>
</dbReference>
<accession>A0A7G1I9G9</accession>
<dbReference type="Gene3D" id="3.40.47.10">
    <property type="match status" value="1"/>
</dbReference>
<feature type="compositionally biased region" description="Basic and acidic residues" evidence="1">
    <location>
        <begin position="27"/>
        <end position="43"/>
    </location>
</feature>
<evidence type="ECO:0000259" key="2">
    <source>
        <dbReference type="Pfam" id="PF00109"/>
    </source>
</evidence>
<evidence type="ECO:0000313" key="3">
    <source>
        <dbReference type="EMBL" id="BCI86425.1"/>
    </source>
</evidence>
<evidence type="ECO:0000313" key="4">
    <source>
        <dbReference type="Proteomes" id="UP000516380"/>
    </source>
</evidence>
<organism evidence="3 4">
    <name type="scientific">Mycobacterium kansasii</name>
    <dbReference type="NCBI Taxonomy" id="1768"/>
    <lineage>
        <taxon>Bacteria</taxon>
        <taxon>Bacillati</taxon>
        <taxon>Actinomycetota</taxon>
        <taxon>Actinomycetes</taxon>
        <taxon>Mycobacteriales</taxon>
        <taxon>Mycobacteriaceae</taxon>
        <taxon>Mycobacterium</taxon>
    </lineage>
</organism>